<dbReference type="AlphaFoldDB" id="A0A2T3KLZ3"/>
<gene>
    <name evidence="1" type="ORF">C9J27_06155</name>
</gene>
<dbReference type="Proteomes" id="UP000241426">
    <property type="component" value="Unassembled WGS sequence"/>
</dbReference>
<dbReference type="EMBL" id="PYNF01000003">
    <property type="protein sequence ID" value="PSV00722.1"/>
    <property type="molecule type" value="Genomic_DNA"/>
</dbReference>
<comment type="caution">
    <text evidence="1">The sequence shown here is derived from an EMBL/GenBank/DDBJ whole genome shotgun (WGS) entry which is preliminary data.</text>
</comment>
<proteinExistence type="predicted"/>
<accession>A0A2T3KLZ3</accession>
<name>A0A2T3KLZ3_9GAMM</name>
<protein>
    <submittedName>
        <fullName evidence="1">Uncharacterized protein</fullName>
    </submittedName>
</protein>
<sequence length="144" mass="16638">MQTISQTSSPEDHSYKTIDEKILFLSEQLDLHMFDNNDTSKSSLLSKMTNKTKNRNIISDWNKIMPFAFELGISIIPPSKTKDPLNLFNTMKIFSTTDENKETLSSNEDPHVAIGLACITILERKMEQKKRIESWLTFGQYFLK</sequence>
<reference evidence="1 2" key="1">
    <citation type="submission" date="2018-01" db="EMBL/GenBank/DDBJ databases">
        <title>Whole genome sequencing of Histamine producing bacteria.</title>
        <authorList>
            <person name="Butler K."/>
        </authorList>
    </citation>
    <scope>NUCLEOTIDE SEQUENCE [LARGE SCALE GENOMIC DNA]</scope>
    <source>
        <strain evidence="1 2">FS-7.2</strain>
    </source>
</reference>
<organism evidence="1 2">
    <name type="scientific">Photobacterium kishitanii</name>
    <dbReference type="NCBI Taxonomy" id="318456"/>
    <lineage>
        <taxon>Bacteria</taxon>
        <taxon>Pseudomonadati</taxon>
        <taxon>Pseudomonadota</taxon>
        <taxon>Gammaproteobacteria</taxon>
        <taxon>Vibrionales</taxon>
        <taxon>Vibrionaceae</taxon>
        <taxon>Photobacterium</taxon>
    </lineage>
</organism>
<evidence type="ECO:0000313" key="1">
    <source>
        <dbReference type="EMBL" id="PSV00722.1"/>
    </source>
</evidence>
<evidence type="ECO:0000313" key="2">
    <source>
        <dbReference type="Proteomes" id="UP000241426"/>
    </source>
</evidence>
<dbReference type="RefSeq" id="WP_107289352.1">
    <property type="nucleotide sequence ID" value="NZ_PYNF01000003.1"/>
</dbReference>